<name>A0ABT4V5G3_9PSEU</name>
<dbReference type="Pfam" id="PF13483">
    <property type="entry name" value="Lactamase_B_3"/>
    <property type="match status" value="1"/>
</dbReference>
<dbReference type="RefSeq" id="WP_270952182.1">
    <property type="nucleotide sequence ID" value="NZ_JAQGLA010000062.1"/>
</dbReference>
<dbReference type="EMBL" id="JAQGLA010000062">
    <property type="protein sequence ID" value="MDA3629201.1"/>
    <property type="molecule type" value="Genomic_DNA"/>
</dbReference>
<evidence type="ECO:0000313" key="2">
    <source>
        <dbReference type="EMBL" id="MDA3629201.1"/>
    </source>
</evidence>
<protein>
    <submittedName>
        <fullName evidence="2">MBL fold metallo-hydrolase</fullName>
    </submittedName>
</protein>
<dbReference type="PANTHER" id="PTHR43546">
    <property type="entry name" value="UPF0173 METAL-DEPENDENT HYDROLASE MJ1163-RELATED"/>
    <property type="match status" value="1"/>
</dbReference>
<dbReference type="SUPFAM" id="SSF56281">
    <property type="entry name" value="Metallo-hydrolase/oxidoreductase"/>
    <property type="match status" value="1"/>
</dbReference>
<feature type="domain" description="Metallo-beta-lactamase" evidence="1">
    <location>
        <begin position="7"/>
        <end position="176"/>
    </location>
</feature>
<dbReference type="Proteomes" id="UP001210380">
    <property type="component" value="Unassembled WGS sequence"/>
</dbReference>
<evidence type="ECO:0000313" key="3">
    <source>
        <dbReference type="Proteomes" id="UP001210380"/>
    </source>
</evidence>
<sequence length="211" mass="22317">MQITHFGHSCVLVETGSARLLIDPGTFSADFEGLRDLDAVLITHQHADHVDLDRLPALLAANPNARLVVDPGSAASVAEHGLSATTARPGDSIEIGGAAITVVGGEHAVIHPDIPVVDNIGYLVDHGAFYHPGDSFFVPEQRIDVLGLPTAAPWLKLSEAVDFLRAVAPRTAVPIHEAVLAVPQMHYRMFENLGPEGTAIQVLTKGTPTAL</sequence>
<dbReference type="SMART" id="SM00849">
    <property type="entry name" value="Lactamase_B"/>
    <property type="match status" value="1"/>
</dbReference>
<evidence type="ECO:0000259" key="1">
    <source>
        <dbReference type="SMART" id="SM00849"/>
    </source>
</evidence>
<keyword evidence="3" id="KW-1185">Reference proteome</keyword>
<reference evidence="2 3" key="1">
    <citation type="submission" date="2022-11" db="EMBL/GenBank/DDBJ databases">
        <title>Draft genome sequence of Saccharopolyspora sp. WRP15-2 isolated from rhizosphere soils of wild rice in Thailand.</title>
        <authorList>
            <person name="Duangmal K."/>
            <person name="Kammanee S."/>
            <person name="Muangham S."/>
        </authorList>
    </citation>
    <scope>NUCLEOTIDE SEQUENCE [LARGE SCALE GENOMIC DNA]</scope>
    <source>
        <strain evidence="2 3">WRP15-2</strain>
    </source>
</reference>
<comment type="caution">
    <text evidence="2">The sequence shown here is derived from an EMBL/GenBank/DDBJ whole genome shotgun (WGS) entry which is preliminary data.</text>
</comment>
<organism evidence="2 3">
    <name type="scientific">Saccharopolyspora oryzae</name>
    <dbReference type="NCBI Taxonomy" id="2997343"/>
    <lineage>
        <taxon>Bacteria</taxon>
        <taxon>Bacillati</taxon>
        <taxon>Actinomycetota</taxon>
        <taxon>Actinomycetes</taxon>
        <taxon>Pseudonocardiales</taxon>
        <taxon>Pseudonocardiaceae</taxon>
        <taxon>Saccharopolyspora</taxon>
    </lineage>
</organism>
<dbReference type="InterPro" id="IPR036866">
    <property type="entry name" value="RibonucZ/Hydroxyglut_hydro"/>
</dbReference>
<gene>
    <name evidence="2" type="ORF">OU415_27485</name>
</gene>
<dbReference type="PANTHER" id="PTHR43546:SF3">
    <property type="entry name" value="UPF0173 METAL-DEPENDENT HYDROLASE MJ1163"/>
    <property type="match status" value="1"/>
</dbReference>
<dbReference type="Gene3D" id="3.60.15.10">
    <property type="entry name" value="Ribonuclease Z/Hydroxyacylglutathione hydrolase-like"/>
    <property type="match status" value="1"/>
</dbReference>
<dbReference type="InterPro" id="IPR001279">
    <property type="entry name" value="Metallo-B-lactamas"/>
</dbReference>
<proteinExistence type="predicted"/>
<accession>A0ABT4V5G3</accession>
<dbReference type="InterPro" id="IPR050114">
    <property type="entry name" value="UPF0173_UPF0282_UlaG_hydrolase"/>
</dbReference>